<protein>
    <submittedName>
        <fullName evidence="1">Type II toxin-antitoxin system RelE/ParE family toxin</fullName>
    </submittedName>
</protein>
<dbReference type="Proteomes" id="UP001597205">
    <property type="component" value="Unassembled WGS sequence"/>
</dbReference>
<evidence type="ECO:0000313" key="1">
    <source>
        <dbReference type="EMBL" id="MFD1166818.1"/>
    </source>
</evidence>
<accession>A0ABW3RP79</accession>
<organism evidence="1 2">
    <name type="scientific">Sphingobacterium daejeonense</name>
    <dbReference type="NCBI Taxonomy" id="371142"/>
    <lineage>
        <taxon>Bacteria</taxon>
        <taxon>Pseudomonadati</taxon>
        <taxon>Bacteroidota</taxon>
        <taxon>Sphingobacteriia</taxon>
        <taxon>Sphingobacteriales</taxon>
        <taxon>Sphingobacteriaceae</taxon>
        <taxon>Sphingobacterium</taxon>
    </lineage>
</organism>
<reference evidence="2" key="1">
    <citation type="journal article" date="2019" name="Int. J. Syst. Evol. Microbiol.">
        <title>The Global Catalogue of Microorganisms (GCM) 10K type strain sequencing project: providing services to taxonomists for standard genome sequencing and annotation.</title>
        <authorList>
            <consortium name="The Broad Institute Genomics Platform"/>
            <consortium name="The Broad Institute Genome Sequencing Center for Infectious Disease"/>
            <person name="Wu L."/>
            <person name="Ma J."/>
        </authorList>
    </citation>
    <scope>NUCLEOTIDE SEQUENCE [LARGE SCALE GENOMIC DNA]</scope>
    <source>
        <strain evidence="2">CCUG 52468</strain>
    </source>
</reference>
<dbReference type="Pfam" id="PF05973">
    <property type="entry name" value="Gp49"/>
    <property type="match status" value="1"/>
</dbReference>
<dbReference type="EMBL" id="JBHTKY010000024">
    <property type="protein sequence ID" value="MFD1166818.1"/>
    <property type="molecule type" value="Genomic_DNA"/>
</dbReference>
<comment type="caution">
    <text evidence="1">The sequence shown here is derived from an EMBL/GenBank/DDBJ whole genome shotgun (WGS) entry which is preliminary data.</text>
</comment>
<dbReference type="InterPro" id="IPR009241">
    <property type="entry name" value="HigB-like"/>
</dbReference>
<sequence>MFLKSLDIKESEKILYSIRRAQIEQNSEIFKKLKNDIWEFRIKYNSKNFRFLAFWDKDSKIDTVVITTHGFVKKSNKVPIFQIHKAIKLKLQYFNDKQEKR</sequence>
<proteinExistence type="predicted"/>
<name>A0ABW3RP79_9SPHI</name>
<dbReference type="RefSeq" id="WP_380897761.1">
    <property type="nucleotide sequence ID" value="NZ_JBHTKY010000024.1"/>
</dbReference>
<gene>
    <name evidence="1" type="ORF">ACFQ2C_14505</name>
</gene>
<evidence type="ECO:0000313" key="2">
    <source>
        <dbReference type="Proteomes" id="UP001597205"/>
    </source>
</evidence>
<keyword evidence="2" id="KW-1185">Reference proteome</keyword>